<keyword evidence="3" id="KW-1185">Reference proteome</keyword>
<dbReference type="OrthoDB" id="10449906at2759"/>
<evidence type="ECO:0000256" key="1">
    <source>
        <dbReference type="SAM" id="Coils"/>
    </source>
</evidence>
<dbReference type="KEGG" id="bze:COCCADRAFT_4329"/>
<dbReference type="RefSeq" id="XP_007711396.1">
    <property type="nucleotide sequence ID" value="XM_007713206.1"/>
</dbReference>
<reference evidence="2 3" key="1">
    <citation type="journal article" date="2013" name="PLoS Genet.">
        <title>Comparative genome structure, secondary metabolite, and effector coding capacity across Cochliobolus pathogens.</title>
        <authorList>
            <person name="Condon B.J."/>
            <person name="Leng Y."/>
            <person name="Wu D."/>
            <person name="Bushley K.E."/>
            <person name="Ohm R.A."/>
            <person name="Otillar R."/>
            <person name="Martin J."/>
            <person name="Schackwitz W."/>
            <person name="Grimwood J."/>
            <person name="MohdZainudin N."/>
            <person name="Xue C."/>
            <person name="Wang R."/>
            <person name="Manning V.A."/>
            <person name="Dhillon B."/>
            <person name="Tu Z.J."/>
            <person name="Steffenson B.J."/>
            <person name="Salamov A."/>
            <person name="Sun H."/>
            <person name="Lowry S."/>
            <person name="LaButti K."/>
            <person name="Han J."/>
            <person name="Copeland A."/>
            <person name="Lindquist E."/>
            <person name="Barry K."/>
            <person name="Schmutz J."/>
            <person name="Baker S.E."/>
            <person name="Ciuffetti L.M."/>
            <person name="Grigoriev I.V."/>
            <person name="Zhong S."/>
            <person name="Turgeon B.G."/>
        </authorList>
    </citation>
    <scope>NUCLEOTIDE SEQUENCE [LARGE SCALE GENOMIC DNA]</scope>
    <source>
        <strain evidence="2 3">26-R-13</strain>
    </source>
</reference>
<protein>
    <submittedName>
        <fullName evidence="2">Uncharacterized protein</fullName>
    </submittedName>
</protein>
<proteinExistence type="predicted"/>
<dbReference type="AlphaFoldDB" id="W6Y3P0"/>
<dbReference type="Proteomes" id="UP000053841">
    <property type="component" value="Unassembled WGS sequence"/>
</dbReference>
<name>W6Y3P0_COCC2</name>
<feature type="coiled-coil region" evidence="1">
    <location>
        <begin position="29"/>
        <end position="206"/>
    </location>
</feature>
<keyword evidence="1" id="KW-0175">Coiled coil</keyword>
<gene>
    <name evidence="2" type="ORF">COCCADRAFT_4329</name>
</gene>
<accession>W6Y3P0</accession>
<organism evidence="2 3">
    <name type="scientific">Cochliobolus carbonum (strain 26-R-13)</name>
    <name type="common">Maize leaf spot fungus</name>
    <name type="synonym">Bipolaris zeicola</name>
    <dbReference type="NCBI Taxonomy" id="930089"/>
    <lineage>
        <taxon>Eukaryota</taxon>
        <taxon>Fungi</taxon>
        <taxon>Dikarya</taxon>
        <taxon>Ascomycota</taxon>
        <taxon>Pezizomycotina</taxon>
        <taxon>Dothideomycetes</taxon>
        <taxon>Pleosporomycetidae</taxon>
        <taxon>Pleosporales</taxon>
        <taxon>Pleosporineae</taxon>
        <taxon>Pleosporaceae</taxon>
        <taxon>Bipolaris</taxon>
    </lineage>
</organism>
<evidence type="ECO:0000313" key="2">
    <source>
        <dbReference type="EMBL" id="EUC34287.1"/>
    </source>
</evidence>
<dbReference type="HOGENOM" id="CLU_036913_0_0_1"/>
<dbReference type="EMBL" id="KI964594">
    <property type="protein sequence ID" value="EUC34287.1"/>
    <property type="molecule type" value="Genomic_DNA"/>
</dbReference>
<sequence length="390" mass="45466">MRPADIPTDSADITMDSLEAELGVLRDNETKQQADIDGLEDQVDTWEENQIDCQEQADRITRLEEEVDRLSRHDCDSIIAYLRRKLDEHKERSETLESVEKQLGELQEKYRVQQGTTTALREHYEIHQITIERLKEDCKVYKAENDELKKQCTAHGTTIETLQQECRGYSREINDLRAQLAEPDLHHRCEENVASLEKQLELQRSAMGQKAPPEPVMAENMALKKVIKQVDRDVVSLCTNLRNAMASLQRPEEIKDKHLWSGHRISNRRQSDIMRQTETNNSPASLQNLAEEALFSDDIIPTYHTRMTDILNKETEAAKVHGQAMQSLQKRHDMFKQNFSTLLGRAEEEEERARTRETKLWEMIELRDDMIQLREEIVVRLLECLSHTPR</sequence>
<evidence type="ECO:0000313" key="3">
    <source>
        <dbReference type="Proteomes" id="UP000053841"/>
    </source>
</evidence>
<dbReference type="GeneID" id="19149730"/>